<dbReference type="Proteomes" id="UP000299102">
    <property type="component" value="Unassembled WGS sequence"/>
</dbReference>
<evidence type="ECO:0000313" key="1">
    <source>
        <dbReference type="EMBL" id="GBP71078.1"/>
    </source>
</evidence>
<dbReference type="OrthoDB" id="9995375at2759"/>
<accession>A0A4C1Y583</accession>
<keyword evidence="2" id="KW-1185">Reference proteome</keyword>
<comment type="caution">
    <text evidence="1">The sequence shown here is derived from an EMBL/GenBank/DDBJ whole genome shotgun (WGS) entry which is preliminary data.</text>
</comment>
<dbReference type="EMBL" id="BGZK01001096">
    <property type="protein sequence ID" value="GBP71078.1"/>
    <property type="molecule type" value="Genomic_DNA"/>
</dbReference>
<evidence type="ECO:0000313" key="2">
    <source>
        <dbReference type="Proteomes" id="UP000299102"/>
    </source>
</evidence>
<protein>
    <submittedName>
        <fullName evidence="1">Uncharacterized protein</fullName>
    </submittedName>
</protein>
<organism evidence="1 2">
    <name type="scientific">Eumeta variegata</name>
    <name type="common">Bagworm moth</name>
    <name type="synonym">Eumeta japonica</name>
    <dbReference type="NCBI Taxonomy" id="151549"/>
    <lineage>
        <taxon>Eukaryota</taxon>
        <taxon>Metazoa</taxon>
        <taxon>Ecdysozoa</taxon>
        <taxon>Arthropoda</taxon>
        <taxon>Hexapoda</taxon>
        <taxon>Insecta</taxon>
        <taxon>Pterygota</taxon>
        <taxon>Neoptera</taxon>
        <taxon>Endopterygota</taxon>
        <taxon>Lepidoptera</taxon>
        <taxon>Glossata</taxon>
        <taxon>Ditrysia</taxon>
        <taxon>Tineoidea</taxon>
        <taxon>Psychidae</taxon>
        <taxon>Oiketicinae</taxon>
        <taxon>Eumeta</taxon>
    </lineage>
</organism>
<gene>
    <name evidence="1" type="ORF">EVAR_49418_1</name>
</gene>
<sequence length="110" mass="12408">MGHTAVLYEMGHVLRGQTDTKLDRSLIIVLNQADGAIQFRPLQIARIKITHERFKVSGDAGEDWTVPDITWVNGVPDCGKTTWVLRNFESRRDMALTARREAGGRRAAIY</sequence>
<reference evidence="1 2" key="1">
    <citation type="journal article" date="2019" name="Commun. Biol.">
        <title>The bagworm genome reveals a unique fibroin gene that provides high tensile strength.</title>
        <authorList>
            <person name="Kono N."/>
            <person name="Nakamura H."/>
            <person name="Ohtoshi R."/>
            <person name="Tomita M."/>
            <person name="Numata K."/>
            <person name="Arakawa K."/>
        </authorList>
    </citation>
    <scope>NUCLEOTIDE SEQUENCE [LARGE SCALE GENOMIC DNA]</scope>
</reference>
<dbReference type="AlphaFoldDB" id="A0A4C1Y583"/>
<name>A0A4C1Y583_EUMVA</name>
<proteinExistence type="predicted"/>